<dbReference type="InterPro" id="IPR036291">
    <property type="entry name" value="NAD(P)-bd_dom_sf"/>
</dbReference>
<dbReference type="Gene3D" id="3.40.50.720">
    <property type="entry name" value="NAD(P)-binding Rossmann-like Domain"/>
    <property type="match status" value="2"/>
</dbReference>
<keyword evidence="2" id="KW-0520">NAD</keyword>
<dbReference type="PANTHER" id="PTHR43333">
    <property type="entry name" value="2-HACID_DH_C DOMAIN-CONTAINING PROTEIN"/>
    <property type="match status" value="1"/>
</dbReference>
<dbReference type="InterPro" id="IPR006140">
    <property type="entry name" value="D-isomer_DH_NAD-bd"/>
</dbReference>
<dbReference type="OrthoDB" id="9805416at2"/>
<evidence type="ECO:0000256" key="1">
    <source>
        <dbReference type="ARBA" id="ARBA00023002"/>
    </source>
</evidence>
<evidence type="ECO:0000313" key="5">
    <source>
        <dbReference type="Proteomes" id="UP000091926"/>
    </source>
</evidence>
<sequence>MTIRILLSRSTAERMRGPIAEVMSGRPHELRVAEPTLGHAHGDIDIGFISRDVTGASTKHVVTEPLQAFYESLRASPNLRWVHVHSAGLDRPIFPELQGRGVQVTPSPGANSEPVMQTALAGLLALARQFPALMAAQRENVWIKATELPPLRDLTGQTAVIVGWGNIGQRLGAALRLLGLKVVVVRSSATAMADGMRSVAYEDIHAVLPQANWLILACPLTDRTRALIGARAFDAMPRNAYLVNVARGEVVAQSDLIDALQTGRLAGAYLDVYEHEPLDAGSPLWRMPNVIATPHMAGHSDGNAARVDGIFLANLRSWLDQHAPLAPGA</sequence>
<evidence type="ECO:0000259" key="3">
    <source>
        <dbReference type="Pfam" id="PF02826"/>
    </source>
</evidence>
<dbReference type="SUPFAM" id="SSF51735">
    <property type="entry name" value="NAD(P)-binding Rossmann-fold domains"/>
    <property type="match status" value="1"/>
</dbReference>
<keyword evidence="1" id="KW-0560">Oxidoreductase</keyword>
<protein>
    <submittedName>
        <fullName evidence="4">Hydroxyacid dehydrogenase</fullName>
    </submittedName>
</protein>
<dbReference type="KEGG" id="bfz:BAU07_05480"/>
<dbReference type="PANTHER" id="PTHR43333:SF1">
    <property type="entry name" value="D-ISOMER SPECIFIC 2-HYDROXYACID DEHYDROGENASE NAD-BINDING DOMAIN-CONTAINING PROTEIN"/>
    <property type="match status" value="1"/>
</dbReference>
<evidence type="ECO:0000256" key="2">
    <source>
        <dbReference type="ARBA" id="ARBA00023027"/>
    </source>
</evidence>
<dbReference type="AlphaFoldDB" id="A0A193G9Y3"/>
<dbReference type="EMBL" id="CP016172">
    <property type="protein sequence ID" value="ANN76645.1"/>
    <property type="molecule type" value="Genomic_DNA"/>
</dbReference>
<dbReference type="Proteomes" id="UP000091926">
    <property type="component" value="Chromosome"/>
</dbReference>
<reference evidence="4 5" key="1">
    <citation type="submission" date="2016-06" db="EMBL/GenBank/DDBJ databases">
        <title>Complete genome sequences of Bordetella bronchialis and Bordetella flabilis.</title>
        <authorList>
            <person name="LiPuma J.J."/>
            <person name="Spilker T."/>
        </authorList>
    </citation>
    <scope>NUCLEOTIDE SEQUENCE [LARGE SCALE GENOMIC DNA]</scope>
    <source>
        <strain evidence="4 5">AU10664</strain>
    </source>
</reference>
<dbReference type="RefSeq" id="WP_066654822.1">
    <property type="nucleotide sequence ID" value="NZ_CBCSCL010000016.1"/>
</dbReference>
<feature type="domain" description="D-isomer specific 2-hydroxyacid dehydrogenase NAD-binding" evidence="3">
    <location>
        <begin position="121"/>
        <end position="297"/>
    </location>
</feature>
<dbReference type="GO" id="GO:0016491">
    <property type="term" value="F:oxidoreductase activity"/>
    <property type="evidence" value="ECO:0007669"/>
    <property type="project" value="UniProtKB-KW"/>
</dbReference>
<dbReference type="GO" id="GO:0051287">
    <property type="term" value="F:NAD binding"/>
    <property type="evidence" value="ECO:0007669"/>
    <property type="project" value="InterPro"/>
</dbReference>
<dbReference type="Pfam" id="PF02826">
    <property type="entry name" value="2-Hacid_dh_C"/>
    <property type="match status" value="1"/>
</dbReference>
<organism evidence="4 5">
    <name type="scientific">Bordetella flabilis</name>
    <dbReference type="NCBI Taxonomy" id="463014"/>
    <lineage>
        <taxon>Bacteria</taxon>
        <taxon>Pseudomonadati</taxon>
        <taxon>Pseudomonadota</taxon>
        <taxon>Betaproteobacteria</taxon>
        <taxon>Burkholderiales</taxon>
        <taxon>Alcaligenaceae</taxon>
        <taxon>Bordetella</taxon>
    </lineage>
</organism>
<accession>A0A193G9Y3</accession>
<dbReference type="SUPFAM" id="SSF52283">
    <property type="entry name" value="Formate/glycerate dehydrogenase catalytic domain-like"/>
    <property type="match status" value="1"/>
</dbReference>
<proteinExistence type="predicted"/>
<evidence type="ECO:0000313" key="4">
    <source>
        <dbReference type="EMBL" id="ANN76645.1"/>
    </source>
</evidence>
<name>A0A193G9Y3_9BORD</name>
<dbReference type="STRING" id="463014.BAU07_05480"/>
<keyword evidence="5" id="KW-1185">Reference proteome</keyword>
<gene>
    <name evidence="4" type="ORF">BAU07_05480</name>
</gene>